<evidence type="ECO:0000313" key="6">
    <source>
        <dbReference type="EMBL" id="SLN75016.1"/>
    </source>
</evidence>
<dbReference type="InterPro" id="IPR050313">
    <property type="entry name" value="Carb_Metab_HTH_regulators"/>
</dbReference>
<dbReference type="Gene3D" id="3.40.50.1360">
    <property type="match status" value="1"/>
</dbReference>
<dbReference type="Gene3D" id="1.10.10.10">
    <property type="entry name" value="Winged helix-like DNA-binding domain superfamily/Winged helix DNA-binding domain"/>
    <property type="match status" value="1"/>
</dbReference>
<dbReference type="InterPro" id="IPR014036">
    <property type="entry name" value="DeoR-like_C"/>
</dbReference>
<accession>A0A1Y5TW67</accession>
<dbReference type="Pfam" id="PF00455">
    <property type="entry name" value="DeoRC"/>
    <property type="match status" value="1"/>
</dbReference>
<evidence type="ECO:0000256" key="2">
    <source>
        <dbReference type="ARBA" id="ARBA00023015"/>
    </source>
</evidence>
<keyword evidence="4" id="KW-0804">Transcription</keyword>
<dbReference type="SMART" id="SM00420">
    <property type="entry name" value="HTH_DEOR"/>
    <property type="match status" value="1"/>
</dbReference>
<organism evidence="6 7">
    <name type="scientific">Roseisalinus antarcticus</name>
    <dbReference type="NCBI Taxonomy" id="254357"/>
    <lineage>
        <taxon>Bacteria</taxon>
        <taxon>Pseudomonadati</taxon>
        <taxon>Pseudomonadota</taxon>
        <taxon>Alphaproteobacteria</taxon>
        <taxon>Rhodobacterales</taxon>
        <taxon>Roseobacteraceae</taxon>
        <taxon>Roseisalinus</taxon>
    </lineage>
</organism>
<name>A0A1Y5TW67_9RHOB</name>
<reference evidence="6 7" key="1">
    <citation type="submission" date="2017-03" db="EMBL/GenBank/DDBJ databases">
        <authorList>
            <person name="Afonso C.L."/>
            <person name="Miller P.J."/>
            <person name="Scott M.A."/>
            <person name="Spackman E."/>
            <person name="Goraichik I."/>
            <person name="Dimitrov K.M."/>
            <person name="Suarez D.L."/>
            <person name="Swayne D.E."/>
        </authorList>
    </citation>
    <scope>NUCLEOTIDE SEQUENCE [LARGE SCALE GENOMIC DNA]</scope>
    <source>
        <strain evidence="6 7">CECT 7023</strain>
    </source>
</reference>
<dbReference type="InterPro" id="IPR037171">
    <property type="entry name" value="NagB/RpiA_transferase-like"/>
</dbReference>
<dbReference type="InterPro" id="IPR036390">
    <property type="entry name" value="WH_DNA-bd_sf"/>
</dbReference>
<dbReference type="GO" id="GO:0003677">
    <property type="term" value="F:DNA binding"/>
    <property type="evidence" value="ECO:0007669"/>
    <property type="project" value="UniProtKB-KW"/>
</dbReference>
<dbReference type="OrthoDB" id="9814815at2"/>
<evidence type="ECO:0000256" key="4">
    <source>
        <dbReference type="ARBA" id="ARBA00023163"/>
    </source>
</evidence>
<dbReference type="SMART" id="SM01134">
    <property type="entry name" value="DeoRC"/>
    <property type="match status" value="1"/>
</dbReference>
<keyword evidence="2" id="KW-0805">Transcription regulation</keyword>
<dbReference type="SUPFAM" id="SSF100950">
    <property type="entry name" value="NagB/RpiA/CoA transferase-like"/>
    <property type="match status" value="1"/>
</dbReference>
<dbReference type="Pfam" id="PF08220">
    <property type="entry name" value="HTH_DeoR"/>
    <property type="match status" value="1"/>
</dbReference>
<evidence type="ECO:0000313" key="7">
    <source>
        <dbReference type="Proteomes" id="UP000193900"/>
    </source>
</evidence>
<dbReference type="InterPro" id="IPR018356">
    <property type="entry name" value="Tscrpt_reg_HTH_DeoR_CS"/>
</dbReference>
<keyword evidence="3" id="KW-0238">DNA-binding</keyword>
<keyword evidence="7" id="KW-1185">Reference proteome</keyword>
<dbReference type="PANTHER" id="PTHR30363:SF4">
    <property type="entry name" value="GLYCEROL-3-PHOSPHATE REGULON REPRESSOR"/>
    <property type="match status" value="1"/>
</dbReference>
<dbReference type="PROSITE" id="PS51000">
    <property type="entry name" value="HTH_DEOR_2"/>
    <property type="match status" value="1"/>
</dbReference>
<gene>
    <name evidence="6" type="primary">glpR</name>
    <name evidence="6" type="ORF">ROA7023_03873</name>
</gene>
<dbReference type="PROSITE" id="PS00894">
    <property type="entry name" value="HTH_DEOR_1"/>
    <property type="match status" value="1"/>
</dbReference>
<dbReference type="EMBL" id="FWFZ01000033">
    <property type="protein sequence ID" value="SLN75016.1"/>
    <property type="molecule type" value="Genomic_DNA"/>
</dbReference>
<evidence type="ECO:0000256" key="1">
    <source>
        <dbReference type="ARBA" id="ARBA00022491"/>
    </source>
</evidence>
<dbReference type="Proteomes" id="UP000193900">
    <property type="component" value="Unassembled WGS sequence"/>
</dbReference>
<proteinExistence type="predicted"/>
<dbReference type="PANTHER" id="PTHR30363">
    <property type="entry name" value="HTH-TYPE TRANSCRIPTIONAL REGULATOR SRLR-RELATED"/>
    <property type="match status" value="1"/>
</dbReference>
<dbReference type="InterPro" id="IPR001034">
    <property type="entry name" value="DeoR_HTH"/>
</dbReference>
<keyword evidence="1" id="KW-0678">Repressor</keyword>
<evidence type="ECO:0000259" key="5">
    <source>
        <dbReference type="PROSITE" id="PS51000"/>
    </source>
</evidence>
<dbReference type="InterPro" id="IPR036388">
    <property type="entry name" value="WH-like_DNA-bd_sf"/>
</dbReference>
<protein>
    <submittedName>
        <fullName evidence="6">Glycerol-3-phosphate regulon repressor</fullName>
    </submittedName>
</protein>
<dbReference type="SUPFAM" id="SSF46785">
    <property type="entry name" value="Winged helix' DNA-binding domain"/>
    <property type="match status" value="1"/>
</dbReference>
<dbReference type="PRINTS" id="PR00037">
    <property type="entry name" value="HTHLACR"/>
</dbReference>
<dbReference type="RefSeq" id="WP_085880611.1">
    <property type="nucleotide sequence ID" value="NZ_FWFZ01000033.1"/>
</dbReference>
<dbReference type="GO" id="GO:0003700">
    <property type="term" value="F:DNA-binding transcription factor activity"/>
    <property type="evidence" value="ECO:0007669"/>
    <property type="project" value="InterPro"/>
</dbReference>
<sequence>MTVQHSAPPLSQRQSAILDRVMANGYVTIDALAAEFGVSAQTVRRDIIALSEAGQLQRFHGGAGPADAMEAARLDYAAKRELGKPAKTEVARKAAALIPDGAALFLDVGTTIETCARELARRKGFTIFTTSMRAAMAFDPRSHAVYVLGGRLAGKDGSLVGEDTVQKLASIHLDVALIACSAIDETGRVMDFDLSKIAVKRAAMAASARSMLLSTRSKFDRTALGKIADIGDFSAVVTEDHPETSLALVQAPLQE</sequence>
<feature type="domain" description="HTH deoR-type" evidence="5">
    <location>
        <begin position="10"/>
        <end position="65"/>
    </location>
</feature>
<dbReference type="AlphaFoldDB" id="A0A1Y5TW67"/>
<evidence type="ECO:0000256" key="3">
    <source>
        <dbReference type="ARBA" id="ARBA00023125"/>
    </source>
</evidence>